<evidence type="ECO:0000313" key="2">
    <source>
        <dbReference type="EMBL" id="MBD3364197.1"/>
    </source>
</evidence>
<feature type="signal peptide" evidence="1">
    <location>
        <begin position="1"/>
        <end position="23"/>
    </location>
</feature>
<feature type="chain" id="PRO_5038428606" evidence="1">
    <location>
        <begin position="24"/>
        <end position="395"/>
    </location>
</feature>
<reference evidence="2" key="1">
    <citation type="submission" date="2019-11" db="EMBL/GenBank/DDBJ databases">
        <title>Microbial mats filling the niche in hypersaline microbial mats.</title>
        <authorList>
            <person name="Wong H.L."/>
            <person name="Macleod F.I."/>
            <person name="White R.A. III"/>
            <person name="Burns B.P."/>
        </authorList>
    </citation>
    <scope>NUCLEOTIDE SEQUENCE</scope>
    <source>
        <strain evidence="2">Bin_327</strain>
    </source>
</reference>
<keyword evidence="1" id="KW-0732">Signal</keyword>
<evidence type="ECO:0000313" key="3">
    <source>
        <dbReference type="Proteomes" id="UP000630660"/>
    </source>
</evidence>
<gene>
    <name evidence="2" type="ORF">GF359_03175</name>
</gene>
<dbReference type="AlphaFoldDB" id="A0A9D5QCM2"/>
<name>A0A9D5QCM2_UNCW3</name>
<protein>
    <submittedName>
        <fullName evidence="2">Uncharacterized protein</fullName>
    </submittedName>
</protein>
<organism evidence="2 3">
    <name type="scientific">candidate division WOR-3 bacterium</name>
    <dbReference type="NCBI Taxonomy" id="2052148"/>
    <lineage>
        <taxon>Bacteria</taxon>
        <taxon>Bacteria division WOR-3</taxon>
    </lineage>
</organism>
<evidence type="ECO:0000256" key="1">
    <source>
        <dbReference type="SAM" id="SignalP"/>
    </source>
</evidence>
<accession>A0A9D5QCM2</accession>
<dbReference type="EMBL" id="WJKJ01000102">
    <property type="protein sequence ID" value="MBD3364197.1"/>
    <property type="molecule type" value="Genomic_DNA"/>
</dbReference>
<comment type="caution">
    <text evidence="2">The sequence shown here is derived from an EMBL/GenBank/DDBJ whole genome shotgun (WGS) entry which is preliminary data.</text>
</comment>
<proteinExistence type="predicted"/>
<sequence length="395" mass="41268">MKFNRIFTVALLATVLISSPVSAQEIYRPISVTFIYPLSTNGFSSGQVASNFSFNILGGYIGSVKGFELGGIFNIEKNHVAGLQIGGVANLVGENVAGLEFGGVANVAGKNCVGLQVAGVGNFVGKNLNIGQVSGVLNTALGSVSGFQLGGVANIAGGEATGLQIAGVANITARDVIGAQVSGTLNIARGSCPAQIGVVNIALGQTFTQIGVVNIAGYARGLQLGVVNIARDHSGVPVGLASVVKNGQFHVNFWTDETAVLNAGIKFGSQAFYNVWTYGYQPFGARSKFGIGLGGHIPAPGPLFVDIDAVHYQFEDGIWPFISQNSYNGLTTVRFTGGIKITPKLAFTAGPTVNVWHSQEWDGDAVRYFGIPVGDYDARNYTDIWLGFQVGVQIL</sequence>
<dbReference type="Proteomes" id="UP000630660">
    <property type="component" value="Unassembled WGS sequence"/>
</dbReference>